<proteinExistence type="predicted"/>
<name>A0ACB8V831_9TELE</name>
<evidence type="ECO:0000313" key="1">
    <source>
        <dbReference type="EMBL" id="KAI3351708.1"/>
    </source>
</evidence>
<protein>
    <submittedName>
        <fullName evidence="1">Uncharacterized protein</fullName>
    </submittedName>
</protein>
<reference evidence="1" key="1">
    <citation type="submission" date="2022-04" db="EMBL/GenBank/DDBJ databases">
        <title>Jade perch genome.</title>
        <authorList>
            <person name="Chao B."/>
        </authorList>
    </citation>
    <scope>NUCLEOTIDE SEQUENCE</scope>
    <source>
        <strain evidence="1">CB-2022</strain>
    </source>
</reference>
<feature type="non-terminal residue" evidence="1">
    <location>
        <position position="1"/>
    </location>
</feature>
<organism evidence="1 2">
    <name type="scientific">Scortum barcoo</name>
    <name type="common">barcoo grunter</name>
    <dbReference type="NCBI Taxonomy" id="214431"/>
    <lineage>
        <taxon>Eukaryota</taxon>
        <taxon>Metazoa</taxon>
        <taxon>Chordata</taxon>
        <taxon>Craniata</taxon>
        <taxon>Vertebrata</taxon>
        <taxon>Euteleostomi</taxon>
        <taxon>Actinopterygii</taxon>
        <taxon>Neopterygii</taxon>
        <taxon>Teleostei</taxon>
        <taxon>Neoteleostei</taxon>
        <taxon>Acanthomorphata</taxon>
        <taxon>Eupercaria</taxon>
        <taxon>Centrarchiformes</taxon>
        <taxon>Terapontoidei</taxon>
        <taxon>Terapontidae</taxon>
        <taxon>Scortum</taxon>
    </lineage>
</organism>
<evidence type="ECO:0000313" key="2">
    <source>
        <dbReference type="Proteomes" id="UP000831701"/>
    </source>
</evidence>
<dbReference type="Proteomes" id="UP000831701">
    <property type="component" value="Chromosome 24"/>
</dbReference>
<sequence length="2110" mass="239067">NEREQIMTTNCWLSQVWNDYRLMWDPEEYEGIKKIRLPSQHIWLPDIVLYNNADGTYEVSFYSNAVVSNNGEVAWLPPAIYKSACKIEVRDFPFDQQNCTLKFRSWTYDHTEIDLILLSDFASRDDFKPSGEWDIVSLPGRKNEDPNDIKYLDITYDFIIKRKPLFYTINLIIPCILITSLAILVFYLPSDCGEKMTLCISVLLALTVFLLLISKIVPPTSLAVPLIGKYLMFTMVLVTFSIVTSVCVLNVHHRSPSTHTMPPWVKRVFLYRLPSYLFMRRPGSSNIREKFRKKHQQRSYSDHKLRGADGGTGSSAGMADSSSSFFVNEESAKRYGWKISDLSENTEFRKRMTLKCNIDVEDAVDGVRYIAEKMKSEDDDEGIIEDWKYVAMVIDRLFLWIFVLVCVAGTLGLFMQPLFQSYNTPIVDDQFTTSSKMTVPPGPFFKSEKWREREKKEKSQLERVGVMVSRSQLQGPHSELLCLSYIVNRCFSSKGEDRLFRRLFRRYNQFIRPVENVSDPVTVEFEVSISQLVKVDEVNQIMETNLWLRHVWNDYKLRWAPVDYDGIEFIRVPSNKIWRPDIVLYNNAVGDFLVEDKTKALLKFDGTITWVPPAIFKSSCPMDITYFPFDYQNCSMKFGSWTYDKAKIDLVLIGSKVNLKDFWESGEWEIIDAPGYKHDIKYNCCEEIYPDITYSFYIRRLPLFYTINLIIPCLLISFLTVLVFYLPSDCGEKVTLCISVLLSLTVFLLVITETIPSTSLVIPLIGEYLLFTMIFVTLSIVITVFVLNVHYRTPMTHTMPEWVRSVFLGVLPRVMLMRRPIDQGCSPPASITGGTSGGGSSGGNKKRKNSIGGGSGSGSVSVGGITGGVACSPLDGGAGGGGATSAGGSMNCVEYGEMNRDLNRDMNRRCPYRGKEVPTPVPPPMVPPPPPQPPQAQGPQESELPKLPRSLNTPSPVNAVVAFSVVSPEIKQAIESVKYIAENMRTRNKAKEVQRLEKRESTQQQSRITDHQDMGSTVLYRWWISTPDSNSRDQPCWCRFSTSDSSWNAEQSRTLKSHIACERRDKTEHQEHSGGQQEDSTMKLAVLLFFLLSVSCPLSRADIPGPSEFVSLAEMEDALLKNLFQGYQRWVRPIQHANDTIKVRFGLKISQLVDVDEKNQLMTTNVWLCQEWIDYKLRWNPEKYGGITSIRVPSENIWLPDIVLYENADGRFEGSLMTKAIVRYNGAITWTPPASYKSACTMDVTFFPFDRQNCTMKFGSWTYDGNMVDLILIDNQVDRKDFFDNGEWEILSATGAKGNRKDGLYSYPFITYSFILKRLPLFYTLFLIIPCLGLSFLTVLVFYLPSDEGEKLSLSTSVLVSLTVFLLVIEEIIPSSSKVIPLIGEYLLFIMIFVTLSIIVTVFVINVHHRSSATYHPMSPWVRNLFLQKLPRLLCMRGHTDRYHYPELAPESPELKPRSGGRRKEARGRTAAPTDRRLQMGRRGMRPGRPCWTRLSTQCATSADTSARNTSSVRWVPSASSSSLLQPRVHSAAQPEHIPRLTRTESPLSGCGATSFGDHVRLDFMFVRPCFLKMMLTNCEISDSKGEHQRRLYKELLANYNRLERPVVNDSAAILVELGLTLLQIIDVVICFQKRHYRKDEKNQVLMTNAWLQLYWTDIYLSWNPENYPGVQNLRFPSDQIWTPDILLYNSADERFDATFHTNVLVNASGYCQYIPPGILKSTCYIDVRWFPFDVQKCDLKFGSWTHNGWLLDLQMLDVDTSTYIPNGEWDLVGVPAKRNELYYECCKEPYPDVTFTVTMRRRTLYYGLNLLIPCVLISGLALLVFLLPADSGEKISLGITVLLSLTVFMLLVAEIMPATSDSVPLIAQYFASTMMIVGMSVVVTVIVLQFHHHDPQGGKMPKWVRVVLLNWCAWFLRMKQPGDERKRPGYKYRHASQHHSSTSSIEMGTVPSLSVPLSQTSCPPCPTSTSNGSMSLYFGNYQPIESSHCPPSSDSGVALGGRAHGSPSDEAEPPGGVGSVGGLGMGVGGGMGISIPPPEIQRILEEVSYIAQRFRDQDEAEAICSEWKFAAAVVDRLCLVAFSLFSIICTFTILMSAPNFIEAVSKDFT</sequence>
<keyword evidence="2" id="KW-1185">Reference proteome</keyword>
<gene>
    <name evidence="1" type="ORF">L3Q82_020539</name>
</gene>
<comment type="caution">
    <text evidence="1">The sequence shown here is derived from an EMBL/GenBank/DDBJ whole genome shotgun (WGS) entry which is preliminary data.</text>
</comment>
<accession>A0ACB8V831</accession>
<dbReference type="EMBL" id="CM041554">
    <property type="protein sequence ID" value="KAI3351708.1"/>
    <property type="molecule type" value="Genomic_DNA"/>
</dbReference>